<feature type="domain" description="SMP-30/Gluconolactonase/LRE-like region" evidence="2">
    <location>
        <begin position="868"/>
        <end position="956"/>
    </location>
</feature>
<dbReference type="InterPro" id="IPR012334">
    <property type="entry name" value="Pectin_lyas_fold"/>
</dbReference>
<dbReference type="Pfam" id="PF08450">
    <property type="entry name" value="SGL"/>
    <property type="match status" value="1"/>
</dbReference>
<proteinExistence type="predicted"/>
<dbReference type="SUPFAM" id="SSF63829">
    <property type="entry name" value="Calcium-dependent phosphotriesterase"/>
    <property type="match status" value="1"/>
</dbReference>
<evidence type="ECO:0000259" key="3">
    <source>
        <dbReference type="Pfam" id="PF12708"/>
    </source>
</evidence>
<feature type="domain" description="Rhamnogalacturonase A/B/Epimerase-like pectate lyase" evidence="3">
    <location>
        <begin position="47"/>
        <end position="254"/>
    </location>
</feature>
<dbReference type="OrthoDB" id="241638at2"/>
<keyword evidence="5" id="KW-1185">Reference proteome</keyword>
<name>I6ZMV6_MELRP</name>
<dbReference type="InterPro" id="IPR051262">
    <property type="entry name" value="SMP-30/CGR1_Lactonase"/>
</dbReference>
<dbReference type="GO" id="GO:0016787">
    <property type="term" value="F:hydrolase activity"/>
    <property type="evidence" value="ECO:0007669"/>
    <property type="project" value="UniProtKB-KW"/>
</dbReference>
<dbReference type="InterPro" id="IPR024535">
    <property type="entry name" value="RHGA/B-epi-like_pectate_lyase"/>
</dbReference>
<dbReference type="InterPro" id="IPR011050">
    <property type="entry name" value="Pectin_lyase_fold/virulence"/>
</dbReference>
<dbReference type="SUPFAM" id="SSF51126">
    <property type="entry name" value="Pectin lyase-like"/>
    <property type="match status" value="2"/>
</dbReference>
<evidence type="ECO:0000259" key="2">
    <source>
        <dbReference type="Pfam" id="PF08450"/>
    </source>
</evidence>
<evidence type="ECO:0000256" key="1">
    <source>
        <dbReference type="ARBA" id="ARBA00022801"/>
    </source>
</evidence>
<dbReference type="AlphaFoldDB" id="I6ZMV6"/>
<dbReference type="RefSeq" id="WP_014854791.1">
    <property type="nucleotide sequence ID" value="NC_018178.1"/>
</dbReference>
<dbReference type="KEGG" id="mro:MROS_0110"/>
<protein>
    <submittedName>
        <fullName evidence="4">SMP-30/Gluconolaconase/LRE-like region family</fullName>
    </submittedName>
</protein>
<dbReference type="eggNOG" id="COG3386">
    <property type="taxonomic scope" value="Bacteria"/>
</dbReference>
<evidence type="ECO:0000313" key="5">
    <source>
        <dbReference type="Proteomes" id="UP000009011"/>
    </source>
</evidence>
<reference evidence="4 5" key="1">
    <citation type="journal article" date="2013" name="PLoS ONE">
        <title>Genomic analysis of Melioribacter roseus, facultatively anaerobic organotrophic bacterium representing a novel deep lineage within Bacteriodetes/Chlorobi group.</title>
        <authorList>
            <person name="Kadnikov V.V."/>
            <person name="Mardanov A.V."/>
            <person name="Podosokorskaya O.A."/>
            <person name="Gavrilov S.N."/>
            <person name="Kublanov I.V."/>
            <person name="Beletsky A.V."/>
            <person name="Bonch-Osmolovskaya E.A."/>
            <person name="Ravin N.V."/>
        </authorList>
    </citation>
    <scope>NUCLEOTIDE SEQUENCE [LARGE SCALE GENOMIC DNA]</scope>
    <source>
        <strain evidence="5">JCM 17771 / P3M-2</strain>
    </source>
</reference>
<dbReference type="PATRIC" id="fig|1191523.3.peg.113"/>
<evidence type="ECO:0000313" key="4">
    <source>
        <dbReference type="EMBL" id="AFN73354.1"/>
    </source>
</evidence>
<dbReference type="Gene3D" id="2.120.10.30">
    <property type="entry name" value="TolB, C-terminal domain"/>
    <property type="match status" value="1"/>
</dbReference>
<dbReference type="InterPro" id="IPR013658">
    <property type="entry name" value="SGL"/>
</dbReference>
<organism evidence="4 5">
    <name type="scientific">Melioribacter roseus (strain DSM 23840 / JCM 17771 / VKM B-2668 / P3M-2)</name>
    <dbReference type="NCBI Taxonomy" id="1191523"/>
    <lineage>
        <taxon>Bacteria</taxon>
        <taxon>Pseudomonadati</taxon>
        <taxon>Ignavibacteriota</taxon>
        <taxon>Ignavibacteria</taxon>
        <taxon>Ignavibacteriales</taxon>
        <taxon>Melioribacteraceae</taxon>
        <taxon>Melioribacter</taxon>
    </lineage>
</organism>
<sequence>MSGKKILPFIVLFFLILPERYAQKISESFYPPYISDSLAVYLTPDKFDVTPNSEGDDTQALQNAIDEVEEKSKYGIVFIPEGEYEISGTVYIWKGIRVIGIGKNKPVFLLKENTPGFSGEENKYLFHFASNKPRKGQPIRDANPGTFYSALSNVAIVINDGNPSAVAVRSHFAQHSYISHVDFNIGNALAGIEEIGNEIEDCRFVGGKYGIIATKTSPSWPFLMIDCIFEDQKIAAIKTEEAGFTIVNSIFRNLPKAITVNPDRAERLFITRSYFENITGALLTISEEYNSTAQYSLKNVSCKNVRTLAAFRKSGKIIESPAAKFRIIDFIHGLQIDSLNAPSEIKTTFEYDNDYKQLKNYIKEIPPLPKDKEWMNIKMLGAKGNGIDDDTRIIKEAISKYDVIYFPTGRYKVKETIRLNKNTILIGLNPITTQLVLEEKLPEFSKEGSPLAVLETPEGGSNIITGIGVDPGLYNNRAVAVKWMAGRKSLMNDVRLLGGHGTYTASGNYVPIYNEYRTGDPLKDWDWDKQYWSLWITNGGGGIFKDIWTPNTYATAGLYISETSAPGKIYAMSVEHHVRNEVIIKNVSNWEIYALQMEEESAESPEALPLRIENSSNLLFANLYLYRVIRMKTPYPYGIIVSDSRDIEFRGIHVYSPTALSYDNTLYDINKNIYVREREIARLTVKGDESQQERYEVEKLVGGFEFITGAVLDDNGDVYFTDSRFKKIYKWSVDKNTLSTVKDLTFEPAALAFDKSGNLIITSAFGEAYSANLKNTDENLTPLKTIKPGEIMPRFAAHPSHLWRDEHDFLIITADSAACYPYSHSSYTMYFRNNSNPFEEYFISTDSSLIIPKYNDLNRAVALRYAVPGNEFYMADEFGQKTWKFKVKQNGMLADPHLFAEQGEHDVAVDSKGNVYIPAGDIYVYDNTGKLLKRIKVPERPTNVVIDGKKNLLYIAARSSIYIYKIKE</sequence>
<gene>
    <name evidence="4" type="ordered locus">MROS_0110</name>
</gene>
<dbReference type="PANTHER" id="PTHR47572:SF4">
    <property type="entry name" value="LACTONASE DRP35"/>
    <property type="match status" value="1"/>
</dbReference>
<dbReference type="InterPro" id="IPR011042">
    <property type="entry name" value="6-blade_b-propeller_TolB-like"/>
</dbReference>
<accession>I6ZMV6</accession>
<dbReference type="Pfam" id="PF12708">
    <property type="entry name" value="Pect-lyase_RHGA_epim"/>
    <property type="match status" value="2"/>
</dbReference>
<feature type="domain" description="Rhamnogalacturonase A/B/Epimerase-like pectate lyase" evidence="3">
    <location>
        <begin position="374"/>
        <end position="427"/>
    </location>
</feature>
<keyword evidence="1" id="KW-0378">Hydrolase</keyword>
<dbReference type="STRING" id="1191523.MROS_0110"/>
<dbReference type="HOGENOM" id="CLU_303632_0_0_10"/>
<dbReference type="Proteomes" id="UP000009011">
    <property type="component" value="Chromosome"/>
</dbReference>
<dbReference type="Gene3D" id="2.160.20.10">
    <property type="entry name" value="Single-stranded right-handed beta-helix, Pectin lyase-like"/>
    <property type="match status" value="2"/>
</dbReference>
<dbReference type="EMBL" id="CP003557">
    <property type="protein sequence ID" value="AFN73354.1"/>
    <property type="molecule type" value="Genomic_DNA"/>
</dbReference>
<dbReference type="PANTHER" id="PTHR47572">
    <property type="entry name" value="LIPOPROTEIN-RELATED"/>
    <property type="match status" value="1"/>
</dbReference>